<dbReference type="KEGG" id="smas:HUE87_00630"/>
<dbReference type="PANTHER" id="PTHR34406">
    <property type="entry name" value="PROTEIN YCEI"/>
    <property type="match status" value="1"/>
</dbReference>
<dbReference type="EMBL" id="CP054493">
    <property type="protein sequence ID" value="QOY54788.1"/>
    <property type="molecule type" value="Genomic_DNA"/>
</dbReference>
<proteinExistence type="predicted"/>
<sequence length="190" mass="21046">MKVLTSLVVASIVGVSGLFGSSFNVDPSHTNVGFKVKHMMISNVNGKFNNFEGTFSIDDSTKKFTKLDGIVKVASITTENENRDKHLKSADFFDVEKYPQMKLKLVEHNGDTALVELSIKDVTKTIKMDVEDISGMVKDPWGNVRTAFVLEGKIDRQEFNIKFSKVIETGALMVGNEVKIIIEAEGILTK</sequence>
<evidence type="ECO:0000313" key="3">
    <source>
        <dbReference type="Proteomes" id="UP000593836"/>
    </source>
</evidence>
<gene>
    <name evidence="2" type="ORF">HUE87_00630</name>
</gene>
<dbReference type="Proteomes" id="UP000593836">
    <property type="component" value="Chromosome"/>
</dbReference>
<dbReference type="RefSeq" id="WP_194366832.1">
    <property type="nucleotide sequence ID" value="NZ_CP054493.1"/>
</dbReference>
<evidence type="ECO:0000313" key="2">
    <source>
        <dbReference type="EMBL" id="QOY54788.1"/>
    </source>
</evidence>
<organism evidence="2 3">
    <name type="scientific">Candidatus Sulfurimonas marisnigri</name>
    <dbReference type="NCBI Taxonomy" id="2740405"/>
    <lineage>
        <taxon>Bacteria</taxon>
        <taxon>Pseudomonadati</taxon>
        <taxon>Campylobacterota</taxon>
        <taxon>Epsilonproteobacteria</taxon>
        <taxon>Campylobacterales</taxon>
        <taxon>Sulfurimonadaceae</taxon>
        <taxon>Sulfurimonas</taxon>
    </lineage>
</organism>
<feature type="domain" description="Lipid/polyisoprenoid-binding YceI-like" evidence="1">
    <location>
        <begin position="22"/>
        <end position="187"/>
    </location>
</feature>
<dbReference type="PANTHER" id="PTHR34406:SF1">
    <property type="entry name" value="PROTEIN YCEI"/>
    <property type="match status" value="1"/>
</dbReference>
<dbReference type="Gene3D" id="2.40.128.110">
    <property type="entry name" value="Lipid/polyisoprenoid-binding, YceI-like"/>
    <property type="match status" value="1"/>
</dbReference>
<dbReference type="SMART" id="SM00867">
    <property type="entry name" value="YceI"/>
    <property type="match status" value="1"/>
</dbReference>
<name>A0A7S7M0D0_9BACT</name>
<dbReference type="SUPFAM" id="SSF101874">
    <property type="entry name" value="YceI-like"/>
    <property type="match status" value="1"/>
</dbReference>
<dbReference type="InterPro" id="IPR007372">
    <property type="entry name" value="Lipid/polyisoprenoid-bd_YceI"/>
</dbReference>
<keyword evidence="3" id="KW-1185">Reference proteome</keyword>
<dbReference type="Pfam" id="PF04264">
    <property type="entry name" value="YceI"/>
    <property type="match status" value="1"/>
</dbReference>
<dbReference type="AlphaFoldDB" id="A0A7S7M0D0"/>
<protein>
    <submittedName>
        <fullName evidence="2">YceI family protein</fullName>
    </submittedName>
</protein>
<evidence type="ECO:0000259" key="1">
    <source>
        <dbReference type="SMART" id="SM00867"/>
    </source>
</evidence>
<accession>A0A7S7M0D0</accession>
<dbReference type="InterPro" id="IPR036761">
    <property type="entry name" value="TTHA0802/YceI-like_sf"/>
</dbReference>
<reference evidence="2 3" key="1">
    <citation type="submission" date="2020-05" db="EMBL/GenBank/DDBJ databases">
        <title>Sulfurimonas marisnigri, sp. nov., and Sulfurimonas baltica, sp. nov., manganese oxide reducing chemolithoautotrophs of the class Epsilonproteobacteria isolated from the pelagic redoxclines of the Black and Baltic Seas and emended description of the genus Sulfurimonas.</title>
        <authorList>
            <person name="Henkel J.V."/>
            <person name="Laudan C."/>
            <person name="Werner J."/>
            <person name="Neu T."/>
            <person name="Plewe S."/>
            <person name="Sproer C."/>
            <person name="Bunk B."/>
            <person name="Schulz-Vogt H.N."/>
        </authorList>
    </citation>
    <scope>NUCLEOTIDE SEQUENCE [LARGE SCALE GENOMIC DNA]</scope>
    <source>
        <strain evidence="2 3">SoZ1</strain>
    </source>
</reference>